<accession>A0ABR9NNZ6</accession>
<reference evidence="1 2" key="1">
    <citation type="submission" date="2020-10" db="EMBL/GenBank/DDBJ databases">
        <authorList>
            <person name="Mohd Rani F."/>
        </authorList>
    </citation>
    <scope>NUCLEOTIDE SEQUENCE [LARGE SCALE GENOMIC DNA]</scope>
    <source>
        <strain evidence="1 2">AC1583</strain>
    </source>
</reference>
<dbReference type="Proteomes" id="UP000619170">
    <property type="component" value="Unassembled WGS sequence"/>
</dbReference>
<gene>
    <name evidence="1" type="ORF">IIQ43_18165</name>
</gene>
<name>A0ABR9NNZ6_9GAMM</name>
<proteinExistence type="predicted"/>
<evidence type="ECO:0000313" key="1">
    <source>
        <dbReference type="EMBL" id="MBE2166448.1"/>
    </source>
</evidence>
<evidence type="ECO:0000313" key="2">
    <source>
        <dbReference type="Proteomes" id="UP000619170"/>
    </source>
</evidence>
<comment type="caution">
    <text evidence="1">The sequence shown here is derived from an EMBL/GenBank/DDBJ whole genome shotgun (WGS) entry which is preliminary data.</text>
</comment>
<organism evidence="1 2">
    <name type="scientific">Acinetobacter oleivorans</name>
    <dbReference type="NCBI Taxonomy" id="1148157"/>
    <lineage>
        <taxon>Bacteria</taxon>
        <taxon>Pseudomonadati</taxon>
        <taxon>Pseudomonadota</taxon>
        <taxon>Gammaproteobacteria</taxon>
        <taxon>Moraxellales</taxon>
        <taxon>Moraxellaceae</taxon>
        <taxon>Acinetobacter</taxon>
    </lineage>
</organism>
<protein>
    <submittedName>
        <fullName evidence="1">Uncharacterized protein</fullName>
    </submittedName>
</protein>
<dbReference type="EMBL" id="JADAZL010000013">
    <property type="protein sequence ID" value="MBE2166448.1"/>
    <property type="molecule type" value="Genomic_DNA"/>
</dbReference>
<keyword evidence="2" id="KW-1185">Reference proteome</keyword>
<sequence>MVFMTKGQILQRLFIRFLIAKKFEKYEFTQIWSLFIENRKYLNTEENFEFIYQFFKQLLEKRFFIIDMEKLPLKYTSAYESYELKKFNLPEELQSAYESIFIKTKSLEKDLQKNEMEIQYFEEYFKEYPVIQFQIELLLHKKQQEHLKLKTQVDVLKELIKTFD</sequence>
<reference evidence="2" key="2">
    <citation type="submission" date="2023-07" db="EMBL/GenBank/DDBJ databases">
        <title>Acinetobacter oleivorans assembled AC1583.</title>
        <authorList>
            <person name="Yeo C.C."/>
        </authorList>
    </citation>
    <scope>NUCLEOTIDE SEQUENCE [LARGE SCALE GENOMIC DNA]</scope>
    <source>
        <strain evidence="2">AC1583</strain>
    </source>
</reference>